<sequence length="145" mass="16913">MADQAEQRRDRAARGCQRAQDEAERHFESGQEARDRVYAAEYKLTLVERRQVVVADEVWRAERMADVDVGSKLDDWGERASHLRSVEQGLKILVDRFEHDREQAEFSAREYERKFATLMARANELSEKAIRHAEEYERCIEGAGL</sequence>
<evidence type="ECO:0000313" key="3">
    <source>
        <dbReference type="EMBL" id="CCA88557.1"/>
    </source>
</evidence>
<organism evidence="3">
    <name type="scientific">Ralstonia syzygii R24</name>
    <dbReference type="NCBI Taxonomy" id="907261"/>
    <lineage>
        <taxon>Bacteria</taxon>
        <taxon>Pseudomonadati</taxon>
        <taxon>Pseudomonadota</taxon>
        <taxon>Betaproteobacteria</taxon>
        <taxon>Burkholderiales</taxon>
        <taxon>Burkholderiaceae</taxon>
        <taxon>Ralstonia</taxon>
        <taxon>Ralstonia solanacearum species complex</taxon>
    </lineage>
</organism>
<reference evidence="3" key="2">
    <citation type="submission" date="2011-04" db="EMBL/GenBank/DDBJ databases">
        <authorList>
            <person name="Genoscope - CEA"/>
        </authorList>
    </citation>
    <scope>NUCLEOTIDE SEQUENCE</scope>
    <source>
        <strain evidence="3">R24</strain>
    </source>
</reference>
<keyword evidence="1" id="KW-0175">Coiled coil</keyword>
<feature type="region of interest" description="Disordered" evidence="2">
    <location>
        <begin position="1"/>
        <end position="31"/>
    </location>
</feature>
<dbReference type="EMBL" id="FR854088">
    <property type="protein sequence ID" value="CCA88557.1"/>
    <property type="molecule type" value="Genomic_DNA"/>
</dbReference>
<gene>
    <name evidence="3" type="ORF">RALSY_30304</name>
</gene>
<dbReference type="AlphaFoldDB" id="G3A3U6"/>
<dbReference type="RefSeq" id="WP_197331771.1">
    <property type="nucleotide sequence ID" value="NZ_CP115944.1"/>
</dbReference>
<protein>
    <submittedName>
        <fullName evidence="3">Uncharacterized protein</fullName>
    </submittedName>
</protein>
<evidence type="ECO:0000256" key="1">
    <source>
        <dbReference type="SAM" id="Coils"/>
    </source>
</evidence>
<proteinExistence type="predicted"/>
<reference evidence="3" key="1">
    <citation type="journal article" date="2011" name="PLoS ONE">
        <title>Ralstonia syzygii, the Blood Disease Bacterium and some Asian R. solanacearum strains form a single genomic species despite divergent lifestyles.</title>
        <authorList>
            <person name="Remenant B."/>
            <person name="de Cambiaire J.C."/>
            <person name="Cellier G."/>
            <person name="Jacobs J.M."/>
            <person name="Mangenot S."/>
            <person name="Barbe V."/>
            <person name="Lajus A."/>
            <person name="Vallenet D."/>
            <person name="Medigue C."/>
            <person name="Fegan M."/>
            <person name="Allen C."/>
            <person name="Prior P."/>
        </authorList>
    </citation>
    <scope>NUCLEOTIDE SEQUENCE</scope>
    <source>
        <strain evidence="3">R24</strain>
    </source>
</reference>
<evidence type="ECO:0000256" key="2">
    <source>
        <dbReference type="SAM" id="MobiDB-lite"/>
    </source>
</evidence>
<feature type="coiled-coil region" evidence="1">
    <location>
        <begin position="94"/>
        <end position="128"/>
    </location>
</feature>
<accession>G3A3U6</accession>
<name>G3A3U6_9RALS</name>